<dbReference type="RefSeq" id="WP_212527142.1">
    <property type="nucleotide sequence ID" value="NZ_JAGSOG010000013.1"/>
</dbReference>
<name>A0A941IQ64_9ACTN</name>
<comment type="caution">
    <text evidence="2">The sequence shown here is derived from an EMBL/GenBank/DDBJ whole genome shotgun (WGS) entry which is preliminary data.</text>
</comment>
<feature type="region of interest" description="Disordered" evidence="1">
    <location>
        <begin position="166"/>
        <end position="207"/>
    </location>
</feature>
<evidence type="ECO:0000256" key="1">
    <source>
        <dbReference type="SAM" id="MobiDB-lite"/>
    </source>
</evidence>
<evidence type="ECO:0000313" key="3">
    <source>
        <dbReference type="Proteomes" id="UP000675781"/>
    </source>
</evidence>
<evidence type="ECO:0000313" key="2">
    <source>
        <dbReference type="EMBL" id="MBR7832618.1"/>
    </source>
</evidence>
<protein>
    <submittedName>
        <fullName evidence="2">Uncharacterized protein</fullName>
    </submittedName>
</protein>
<sequence>MSELASGSVDTVGARSVMFLAIGTTRARAVCETSTYLLARGVEVGLVTVEPAAWQEQGLDPRVRVYPLGTAEARHPLARLGRVIRKVNKALDTKLYSKVYRLLRPYVLWRVARRSVLREVAWPGVGQLVIGDSHAIPIAWHLARRHPELPVGFELDRTPYAELKAEAAPDAAASAAPPAPAVPVSVPAPRADVSTPTTESAGIDTDA</sequence>
<accession>A0A941IQ64</accession>
<reference evidence="2" key="1">
    <citation type="submission" date="2021-04" db="EMBL/GenBank/DDBJ databases">
        <title>Genome based classification of Actinospica acidithermotolerans sp. nov., an actinobacterium isolated from an Indonesian hot spring.</title>
        <authorList>
            <person name="Kusuma A.B."/>
            <person name="Putra K.E."/>
            <person name="Nafisah S."/>
            <person name="Loh J."/>
            <person name="Nouioui I."/>
            <person name="Goodfellow M."/>
        </authorList>
    </citation>
    <scope>NUCLEOTIDE SEQUENCE</scope>
    <source>
        <strain evidence="2">CSCA 57</strain>
    </source>
</reference>
<proteinExistence type="predicted"/>
<dbReference type="Proteomes" id="UP000675781">
    <property type="component" value="Unassembled WGS sequence"/>
</dbReference>
<dbReference type="EMBL" id="JAGSOG010000013">
    <property type="protein sequence ID" value="MBR7832618.1"/>
    <property type="molecule type" value="Genomic_DNA"/>
</dbReference>
<dbReference type="AlphaFoldDB" id="A0A941IQ64"/>
<feature type="compositionally biased region" description="Low complexity" evidence="1">
    <location>
        <begin position="168"/>
        <end position="194"/>
    </location>
</feature>
<organism evidence="2 3">
    <name type="scientific">Actinospica durhamensis</name>
    <dbReference type="NCBI Taxonomy" id="1508375"/>
    <lineage>
        <taxon>Bacteria</taxon>
        <taxon>Bacillati</taxon>
        <taxon>Actinomycetota</taxon>
        <taxon>Actinomycetes</taxon>
        <taxon>Catenulisporales</taxon>
        <taxon>Actinospicaceae</taxon>
        <taxon>Actinospica</taxon>
    </lineage>
</organism>
<gene>
    <name evidence="2" type="ORF">KDL01_05070</name>
</gene>
<keyword evidence="3" id="KW-1185">Reference proteome</keyword>